<name>A0A086T858_HAPC1</name>
<feature type="compositionally biased region" description="Acidic residues" evidence="2">
    <location>
        <begin position="39"/>
        <end position="69"/>
    </location>
</feature>
<keyword evidence="3" id="KW-0808">Transferase</keyword>
<evidence type="ECO:0000313" key="3">
    <source>
        <dbReference type="EMBL" id="KFH45540.1"/>
    </source>
</evidence>
<reference evidence="4" key="1">
    <citation type="journal article" date="2014" name="Genome Announc.">
        <title>Genome sequence and annotation of Acremonium chrysogenum, producer of the beta-lactam antibiotic cephalosporin C.</title>
        <authorList>
            <person name="Terfehr D."/>
            <person name="Dahlmann T.A."/>
            <person name="Specht T."/>
            <person name="Zadra I."/>
            <person name="Kuernsteiner H."/>
            <person name="Kueck U."/>
        </authorList>
    </citation>
    <scope>NUCLEOTIDE SEQUENCE [LARGE SCALE GENOMIC DNA]</scope>
    <source>
        <strain evidence="4">ATCC 11550 / CBS 779.69 / DSM 880 / IAM 14645 / JCM 23072 / IMI 49137</strain>
    </source>
</reference>
<dbReference type="Proteomes" id="UP000029964">
    <property type="component" value="Unassembled WGS sequence"/>
</dbReference>
<dbReference type="GO" id="GO:0032259">
    <property type="term" value="P:methylation"/>
    <property type="evidence" value="ECO:0007669"/>
    <property type="project" value="UniProtKB-KW"/>
</dbReference>
<evidence type="ECO:0000256" key="1">
    <source>
        <dbReference type="ARBA" id="ARBA00038158"/>
    </source>
</evidence>
<dbReference type="GO" id="GO:0008168">
    <property type="term" value="F:methyltransferase activity"/>
    <property type="evidence" value="ECO:0007669"/>
    <property type="project" value="UniProtKB-KW"/>
</dbReference>
<keyword evidence="3" id="KW-0489">Methyltransferase</keyword>
<dbReference type="PANTHER" id="PTHR43591:SF24">
    <property type="entry name" value="2-METHOXY-6-POLYPRENYL-1,4-BENZOQUINOL METHYLASE, MITOCHONDRIAL"/>
    <property type="match status" value="1"/>
</dbReference>
<keyword evidence="4" id="KW-1185">Reference proteome</keyword>
<dbReference type="SUPFAM" id="SSF53335">
    <property type="entry name" value="S-adenosyl-L-methionine-dependent methyltransferases"/>
    <property type="match status" value="1"/>
</dbReference>
<dbReference type="PANTHER" id="PTHR43591">
    <property type="entry name" value="METHYLTRANSFERASE"/>
    <property type="match status" value="1"/>
</dbReference>
<dbReference type="OrthoDB" id="2013972at2759"/>
<dbReference type="EMBL" id="JPKY01000030">
    <property type="protein sequence ID" value="KFH45540.1"/>
    <property type="molecule type" value="Genomic_DNA"/>
</dbReference>
<gene>
    <name evidence="3" type="ORF">ACRE_035970</name>
</gene>
<protein>
    <submittedName>
        <fullName evidence="3">Malonyl-[acyl-carrier protein] O-methyltransferase-like protein</fullName>
    </submittedName>
</protein>
<organism evidence="3 4">
    <name type="scientific">Hapsidospora chrysogenum (strain ATCC 11550 / CBS 779.69 / DSM 880 / IAM 14645 / JCM 23072 / IMI 49137)</name>
    <name type="common">Acremonium chrysogenum</name>
    <dbReference type="NCBI Taxonomy" id="857340"/>
    <lineage>
        <taxon>Eukaryota</taxon>
        <taxon>Fungi</taxon>
        <taxon>Dikarya</taxon>
        <taxon>Ascomycota</taxon>
        <taxon>Pezizomycotina</taxon>
        <taxon>Sordariomycetes</taxon>
        <taxon>Hypocreomycetidae</taxon>
        <taxon>Hypocreales</taxon>
        <taxon>Bionectriaceae</taxon>
        <taxon>Hapsidospora</taxon>
    </lineage>
</organism>
<dbReference type="AlphaFoldDB" id="A0A086T858"/>
<dbReference type="HOGENOM" id="CLU_010595_4_0_1"/>
<evidence type="ECO:0000313" key="4">
    <source>
        <dbReference type="Proteomes" id="UP000029964"/>
    </source>
</evidence>
<dbReference type="CDD" id="cd02440">
    <property type="entry name" value="AdoMet_MTases"/>
    <property type="match status" value="1"/>
</dbReference>
<evidence type="ECO:0000256" key="2">
    <source>
        <dbReference type="SAM" id="MobiDB-lite"/>
    </source>
</evidence>
<dbReference type="Pfam" id="PF13489">
    <property type="entry name" value="Methyltransf_23"/>
    <property type="match status" value="1"/>
</dbReference>
<comment type="similarity">
    <text evidence="1">Belongs to the methyltransferase superfamily. LaeA methyltransferase family.</text>
</comment>
<sequence>MPSPRPGQTDASGTTARQTDDDAASNSSSRDSHVRGDGQEEPVSNEDNEGGYDFDDDDDDYGDDDDDETSSNYSSVTGDSLPPLNIYGHSYHGSGRIYIPHDADEDERLRLQHELYKLCLDGRLHDVKLPIEDEQEGNRDGGRGGDEKFHILDVGSGNGLWALDVARRYPSADVLGVDISSAMLPKDVPANLTFEIADVAEPWPPRLYDFIHIRNLAGGGVRDWDRLLTEALAHLKPGGALEFSEIRPRFYGVDAAGAPDLSEGCEAPVIGQACLEYERLFYDLARREGVNFDPVRRVSEWLAESEAEALRERVDWLPVAGAGNDPIMRKKGEILARMIEVGLESWTMMLFYRSGRGEAETRALLERVKEETISPELRSYFNLTFITARKPITAGPVQQDAT</sequence>
<proteinExistence type="inferred from homology"/>
<dbReference type="InterPro" id="IPR029063">
    <property type="entry name" value="SAM-dependent_MTases_sf"/>
</dbReference>
<dbReference type="STRING" id="857340.A0A086T858"/>
<accession>A0A086T858</accession>
<comment type="caution">
    <text evidence="3">The sequence shown here is derived from an EMBL/GenBank/DDBJ whole genome shotgun (WGS) entry which is preliminary data.</text>
</comment>
<dbReference type="Gene3D" id="3.40.50.150">
    <property type="entry name" value="Vaccinia Virus protein VP39"/>
    <property type="match status" value="1"/>
</dbReference>
<feature type="region of interest" description="Disordered" evidence="2">
    <location>
        <begin position="1"/>
        <end position="83"/>
    </location>
</feature>